<name>A0A074M949_9SPHN</name>
<evidence type="ECO:0000256" key="5">
    <source>
        <dbReference type="ARBA" id="ARBA00023237"/>
    </source>
</evidence>
<evidence type="ECO:0000256" key="3">
    <source>
        <dbReference type="ARBA" id="ARBA00022729"/>
    </source>
</evidence>
<evidence type="ECO:0008006" key="10">
    <source>
        <dbReference type="Google" id="ProtNLM"/>
    </source>
</evidence>
<gene>
    <name evidence="8" type="ORF">EH32_02855</name>
</gene>
<organism evidence="8 9">
    <name type="scientific">Erythrobacter litoralis</name>
    <dbReference type="NCBI Taxonomy" id="39960"/>
    <lineage>
        <taxon>Bacteria</taxon>
        <taxon>Pseudomonadati</taxon>
        <taxon>Pseudomonadota</taxon>
        <taxon>Alphaproteobacteria</taxon>
        <taxon>Sphingomonadales</taxon>
        <taxon>Erythrobacteraceae</taxon>
        <taxon>Erythrobacter/Porphyrobacter group</taxon>
        <taxon>Erythrobacter</taxon>
    </lineage>
</organism>
<dbReference type="RefSeq" id="WP_051698383.1">
    <property type="nucleotide sequence ID" value="NZ_CP017057.1"/>
</dbReference>
<comment type="caution">
    <text evidence="8">The sequence shown here is derived from an EMBL/GenBank/DDBJ whole genome shotgun (WGS) entry which is preliminary data.</text>
</comment>
<comment type="similarity">
    <text evidence="2">Belongs to the MipA/OmpV family.</text>
</comment>
<keyword evidence="5" id="KW-0998">Cell outer membrane</keyword>
<dbReference type="Proteomes" id="UP000027866">
    <property type="component" value="Unassembled WGS sequence"/>
</dbReference>
<feature type="chain" id="PRO_5001697030" description="MltA-interacting MipA" evidence="7">
    <location>
        <begin position="28"/>
        <end position="363"/>
    </location>
</feature>
<sequence>MKSPRSVFPPLSSTLALVAALAVPAGAKTSTAAETREAPALAAEPVAASPVLISASAHDAFDLAEGREGSAKEPQGSQDQGQQQGQPQGQQQGPGQDRMPTGMQGMKPVFDNNWVTLGVGVGMVPSYAGSDDYIAFPLPLVVGRLGGIGLTPNGPGITLNLLSQRTVPGQPGGTTFQFGPAFRIRNDRNARISDEVVEAAGKLDVAAEVGANAGVNFPRVLNRFDNLTLSTQVRWDILGAHDGMLIEPNIGYTTPLGRATVINLQAGLQFVDDSFADYYYSVSPDQAAASGLPQFRADGGLNSAGLTAIVNYDLSGNSLDGGFSIYGVFGYSRLFGDGEDTPYTSLRGDPNQFLGGIGVGYTF</sequence>
<dbReference type="GO" id="GO:0009279">
    <property type="term" value="C:cell outer membrane"/>
    <property type="evidence" value="ECO:0007669"/>
    <property type="project" value="UniProtKB-SubCell"/>
</dbReference>
<dbReference type="PANTHER" id="PTHR38776:SF1">
    <property type="entry name" value="MLTA-INTERACTING PROTEIN-RELATED"/>
    <property type="match status" value="1"/>
</dbReference>
<feature type="compositionally biased region" description="Low complexity" evidence="6">
    <location>
        <begin position="74"/>
        <end position="96"/>
    </location>
</feature>
<evidence type="ECO:0000256" key="6">
    <source>
        <dbReference type="SAM" id="MobiDB-lite"/>
    </source>
</evidence>
<evidence type="ECO:0000256" key="1">
    <source>
        <dbReference type="ARBA" id="ARBA00004442"/>
    </source>
</evidence>
<accession>A0A074M949</accession>
<proteinExistence type="inferred from homology"/>
<dbReference type="Pfam" id="PF06629">
    <property type="entry name" value="MipA"/>
    <property type="match status" value="1"/>
</dbReference>
<evidence type="ECO:0000256" key="4">
    <source>
        <dbReference type="ARBA" id="ARBA00023136"/>
    </source>
</evidence>
<feature type="signal peptide" evidence="7">
    <location>
        <begin position="1"/>
        <end position="27"/>
    </location>
</feature>
<evidence type="ECO:0000313" key="8">
    <source>
        <dbReference type="EMBL" id="KEO89944.1"/>
    </source>
</evidence>
<keyword evidence="9" id="KW-1185">Reference proteome</keyword>
<keyword evidence="4" id="KW-0472">Membrane</keyword>
<keyword evidence="3 7" id="KW-0732">Signal</keyword>
<feature type="region of interest" description="Disordered" evidence="6">
    <location>
        <begin position="65"/>
        <end position="107"/>
    </location>
</feature>
<evidence type="ECO:0000256" key="7">
    <source>
        <dbReference type="SAM" id="SignalP"/>
    </source>
</evidence>
<comment type="subcellular location">
    <subcellularLocation>
        <location evidence="1">Cell outer membrane</location>
    </subcellularLocation>
</comment>
<dbReference type="AlphaFoldDB" id="A0A074M949"/>
<protein>
    <recommendedName>
        <fullName evidence="10">MltA-interacting MipA</fullName>
    </recommendedName>
</protein>
<dbReference type="InterPro" id="IPR010583">
    <property type="entry name" value="MipA"/>
</dbReference>
<reference evidence="8 9" key="1">
    <citation type="submission" date="2014-04" db="EMBL/GenBank/DDBJ databases">
        <title>A comprehensive comparison of genomes of Erythrobacter spp. Strains.</title>
        <authorList>
            <person name="Zheng Q."/>
        </authorList>
    </citation>
    <scope>NUCLEOTIDE SEQUENCE [LARGE SCALE GENOMIC DNA]</scope>
    <source>
        <strain evidence="8 9">DSM 8509</strain>
    </source>
</reference>
<evidence type="ECO:0000313" key="9">
    <source>
        <dbReference type="Proteomes" id="UP000027866"/>
    </source>
</evidence>
<dbReference type="EMBL" id="JMIX01000013">
    <property type="protein sequence ID" value="KEO89944.1"/>
    <property type="molecule type" value="Genomic_DNA"/>
</dbReference>
<dbReference type="PANTHER" id="PTHR38776">
    <property type="entry name" value="MLTA-INTERACTING PROTEIN-RELATED"/>
    <property type="match status" value="1"/>
</dbReference>
<evidence type="ECO:0000256" key="2">
    <source>
        <dbReference type="ARBA" id="ARBA00005722"/>
    </source>
</evidence>